<name>A0A949TU42_9CLOT</name>
<protein>
    <submittedName>
        <fullName evidence="1">Uncharacterized protein</fullName>
    </submittedName>
</protein>
<keyword evidence="2" id="KW-1185">Reference proteome</keyword>
<accession>A0A949TU42</accession>
<reference evidence="1" key="1">
    <citation type="submission" date="2020-12" db="EMBL/GenBank/DDBJ databases">
        <title>Clostridium thailandense sp. nov., a novel acetogenic bacterium isolated from peat land soil in Thailand.</title>
        <authorList>
            <person name="Chaikitkaew S."/>
            <person name="Birkeland N.K."/>
        </authorList>
    </citation>
    <scope>NUCLEOTIDE SEQUENCE</scope>
    <source>
        <strain evidence="1">PL3</strain>
    </source>
</reference>
<organism evidence="1 2">
    <name type="scientific">Clostridium thailandense</name>
    <dbReference type="NCBI Taxonomy" id="2794346"/>
    <lineage>
        <taxon>Bacteria</taxon>
        <taxon>Bacillati</taxon>
        <taxon>Bacillota</taxon>
        <taxon>Clostridia</taxon>
        <taxon>Eubacteriales</taxon>
        <taxon>Clostridiaceae</taxon>
        <taxon>Clostridium</taxon>
    </lineage>
</organism>
<evidence type="ECO:0000313" key="1">
    <source>
        <dbReference type="EMBL" id="MBV7273461.1"/>
    </source>
</evidence>
<dbReference type="RefSeq" id="WP_218320531.1">
    <property type="nucleotide sequence ID" value="NZ_JAEEGC010000046.1"/>
</dbReference>
<dbReference type="Proteomes" id="UP000694308">
    <property type="component" value="Unassembled WGS sequence"/>
</dbReference>
<comment type="caution">
    <text evidence="1">The sequence shown here is derived from an EMBL/GenBank/DDBJ whole genome shotgun (WGS) entry which is preliminary data.</text>
</comment>
<proteinExistence type="predicted"/>
<dbReference type="EMBL" id="JAEEGC010000046">
    <property type="protein sequence ID" value="MBV7273461.1"/>
    <property type="molecule type" value="Genomic_DNA"/>
</dbReference>
<dbReference type="AlphaFoldDB" id="A0A949TU42"/>
<gene>
    <name evidence="1" type="ORF">I6U48_11130</name>
</gene>
<evidence type="ECO:0000313" key="2">
    <source>
        <dbReference type="Proteomes" id="UP000694308"/>
    </source>
</evidence>
<sequence>MNTTTQINVNRLLLLKKLFELRDIVININESQMLLKDKLKTLEYKKEENVDGKNKLLENSNESIKSNNAFNFIKSEDFKRLCIAAYCNLHNSFSYTLCQYENHSGMWCLTGNDQEIFHDNNSIMNYIRDLTSKYGFEILDFINTIEREKHESFNLSYFMIDELNKPLQEKIQSYYKSKLSNMVEDYNEEMKMQVTFRPDVPYESCSAYRRKQVDLVDGVSKLKDELKEKLERLIYAIPEQFIKEENLTRIQSYYLMKFQESAHGKRLSNSANNVSIVESKNASLADRKDKVISKYCTLLPSKYIFNEYALNCFIQYIYYGQAENVEECINIFEHKETQEDVIEQTISFKHVVDNLKDSVVNQLSKINIKLDNDTQDYI</sequence>